<dbReference type="SMART" id="SM00563">
    <property type="entry name" value="PlsC"/>
    <property type="match status" value="1"/>
</dbReference>
<keyword evidence="10" id="KW-0594">Phospholipid biosynthesis</keyword>
<comment type="caution">
    <text evidence="14">The sequence shown here is derived from an EMBL/GenBank/DDBJ whole genome shotgun (WGS) entry which is preliminary data.</text>
</comment>
<evidence type="ECO:0000313" key="14">
    <source>
        <dbReference type="EMBL" id="CAL5223555.1"/>
    </source>
</evidence>
<organism evidence="14 15">
    <name type="scientific">Coccomyxa viridis</name>
    <dbReference type="NCBI Taxonomy" id="1274662"/>
    <lineage>
        <taxon>Eukaryota</taxon>
        <taxon>Viridiplantae</taxon>
        <taxon>Chlorophyta</taxon>
        <taxon>core chlorophytes</taxon>
        <taxon>Trebouxiophyceae</taxon>
        <taxon>Trebouxiophyceae incertae sedis</taxon>
        <taxon>Coccomyxaceae</taxon>
        <taxon>Coccomyxa</taxon>
    </lineage>
</organism>
<reference evidence="14 15" key="1">
    <citation type="submission" date="2024-06" db="EMBL/GenBank/DDBJ databases">
        <authorList>
            <person name="Kraege A."/>
            <person name="Thomma B."/>
        </authorList>
    </citation>
    <scope>NUCLEOTIDE SEQUENCE [LARGE SCALE GENOMIC DNA]</scope>
</reference>
<evidence type="ECO:0000256" key="3">
    <source>
        <dbReference type="ARBA" id="ARBA00008655"/>
    </source>
</evidence>
<keyword evidence="8" id="KW-0443">Lipid metabolism</keyword>
<dbReference type="InterPro" id="IPR045252">
    <property type="entry name" value="LPCAT1-like"/>
</dbReference>
<comment type="pathway">
    <text evidence="2">Lipid metabolism.</text>
</comment>
<gene>
    <name evidence="14" type="primary">g6088</name>
    <name evidence="14" type="ORF">VP750_LOCUS5214</name>
</gene>
<name>A0ABP1FUI4_9CHLO</name>
<sequence length="194" mass="21450">MARSFPSFVARGGTESIPLIGFISQKMECLYVEREARGDKVKGVSAAVKERMQHTVSGGTPVHRPMLLFPEGTTSNGEYLLPFKTGAFLAGEPVQPVILKYGKGRVSPAWDSIKAPRHLFLLLTNVLHSLIAYELPVYVPSSEEQADPALYASNVRTYMLKYSELKPSTAVLADKREYHAKLLGQTKPASKKRE</sequence>
<keyword evidence="15" id="KW-1185">Reference proteome</keyword>
<keyword evidence="11" id="KW-1208">Phospholipid metabolism</keyword>
<dbReference type="CDD" id="cd07991">
    <property type="entry name" value="LPLAT_LPCAT1-like"/>
    <property type="match status" value="1"/>
</dbReference>
<comment type="subcellular location">
    <subcellularLocation>
        <location evidence="1">Membrane</location>
    </subcellularLocation>
</comment>
<dbReference type="SUPFAM" id="SSF69593">
    <property type="entry name" value="Glycerol-3-phosphate (1)-acyltransferase"/>
    <property type="match status" value="1"/>
</dbReference>
<keyword evidence="6" id="KW-0812">Transmembrane</keyword>
<evidence type="ECO:0000256" key="10">
    <source>
        <dbReference type="ARBA" id="ARBA00023209"/>
    </source>
</evidence>
<dbReference type="Pfam" id="PF01553">
    <property type="entry name" value="Acyltransferase"/>
    <property type="match status" value="1"/>
</dbReference>
<evidence type="ECO:0000256" key="7">
    <source>
        <dbReference type="ARBA" id="ARBA00022989"/>
    </source>
</evidence>
<evidence type="ECO:0000256" key="2">
    <source>
        <dbReference type="ARBA" id="ARBA00005189"/>
    </source>
</evidence>
<evidence type="ECO:0000256" key="9">
    <source>
        <dbReference type="ARBA" id="ARBA00023136"/>
    </source>
</evidence>
<feature type="domain" description="Phospholipid/glycerol acyltransferase" evidence="13">
    <location>
        <begin position="1"/>
        <end position="102"/>
    </location>
</feature>
<evidence type="ECO:0000256" key="6">
    <source>
        <dbReference type="ARBA" id="ARBA00022692"/>
    </source>
</evidence>
<evidence type="ECO:0000256" key="1">
    <source>
        <dbReference type="ARBA" id="ARBA00004370"/>
    </source>
</evidence>
<evidence type="ECO:0000313" key="15">
    <source>
        <dbReference type="Proteomes" id="UP001497392"/>
    </source>
</evidence>
<dbReference type="PANTHER" id="PTHR23063:SF54">
    <property type="entry name" value="LYSOPHOSPHOLIPID ACYLTRANSFERASE LPEAT1"/>
    <property type="match status" value="1"/>
</dbReference>
<keyword evidence="4" id="KW-0444">Lipid biosynthesis</keyword>
<accession>A0ABP1FUI4</accession>
<comment type="similarity">
    <text evidence="3">Belongs to the 1-acyl-sn-glycerol-3-phosphate acyltransferase family.</text>
</comment>
<keyword evidence="12" id="KW-0012">Acyltransferase</keyword>
<evidence type="ECO:0000256" key="8">
    <source>
        <dbReference type="ARBA" id="ARBA00023098"/>
    </source>
</evidence>
<proteinExistence type="inferred from homology"/>
<evidence type="ECO:0000256" key="12">
    <source>
        <dbReference type="ARBA" id="ARBA00023315"/>
    </source>
</evidence>
<dbReference type="EMBL" id="CAXHTA020000009">
    <property type="protein sequence ID" value="CAL5223555.1"/>
    <property type="molecule type" value="Genomic_DNA"/>
</dbReference>
<keyword evidence="9" id="KW-0472">Membrane</keyword>
<dbReference type="InterPro" id="IPR002123">
    <property type="entry name" value="Plipid/glycerol_acylTrfase"/>
</dbReference>
<dbReference type="PANTHER" id="PTHR23063">
    <property type="entry name" value="PHOSPHOLIPID ACYLTRANSFERASE"/>
    <property type="match status" value="1"/>
</dbReference>
<keyword evidence="7" id="KW-1133">Transmembrane helix</keyword>
<evidence type="ECO:0000256" key="4">
    <source>
        <dbReference type="ARBA" id="ARBA00022516"/>
    </source>
</evidence>
<dbReference type="Proteomes" id="UP001497392">
    <property type="component" value="Unassembled WGS sequence"/>
</dbReference>
<evidence type="ECO:0000256" key="11">
    <source>
        <dbReference type="ARBA" id="ARBA00023264"/>
    </source>
</evidence>
<keyword evidence="5" id="KW-0808">Transferase</keyword>
<protein>
    <submittedName>
        <fullName evidence="14">G6088 protein</fullName>
    </submittedName>
</protein>
<evidence type="ECO:0000256" key="5">
    <source>
        <dbReference type="ARBA" id="ARBA00022679"/>
    </source>
</evidence>
<evidence type="ECO:0000259" key="13">
    <source>
        <dbReference type="SMART" id="SM00563"/>
    </source>
</evidence>